<dbReference type="Pfam" id="PF01575">
    <property type="entry name" value="MaoC_dehydratas"/>
    <property type="match status" value="1"/>
</dbReference>
<keyword evidence="7" id="KW-1185">Reference proteome</keyword>
<gene>
    <name evidence="6" type="ORF">Cadr_000023906</name>
</gene>
<evidence type="ECO:0000256" key="3">
    <source>
        <dbReference type="ARBA" id="ARBA00023002"/>
    </source>
</evidence>
<dbReference type="GO" id="GO:0005777">
    <property type="term" value="C:peroxisome"/>
    <property type="evidence" value="ECO:0007669"/>
    <property type="project" value="UniProtKB-SubCell"/>
</dbReference>
<keyword evidence="4" id="KW-0576">Peroxisome</keyword>
<dbReference type="Gene3D" id="3.10.129.10">
    <property type="entry name" value="Hotdog Thioesterase"/>
    <property type="match status" value="1"/>
</dbReference>
<sequence length="217" mass="23524">MTQSVLPEDLLEALKPDYVIPLVLWFCHESSEENAGLSEVGAGWIGKLQWEQTLGAIVRQRNQPMTPETSWAKICDFDNAAKPQRVQGKLKCEAVVADVLDKGCSLVLLVDVCSYSGEELTCYNQFSACLVGSGVLGRKQTTDKARVAIAIPNGLPDATLTDTISLNQAALYCLSGDWNPLHLDPNFASLAGFDKSILYGLCTFGFSARHVLTAVGR</sequence>
<comment type="caution">
    <text evidence="6">The sequence shown here is derived from an EMBL/GenBank/DDBJ whole genome shotgun (WGS) entry which is preliminary data.</text>
</comment>
<dbReference type="AlphaFoldDB" id="A0A5N4CW45"/>
<proteinExistence type="inferred from homology"/>
<comment type="similarity">
    <text evidence="2">Belongs to the short-chain dehydrogenases/reductases (SDR) family.</text>
</comment>
<dbReference type="GO" id="GO:0016491">
    <property type="term" value="F:oxidoreductase activity"/>
    <property type="evidence" value="ECO:0007669"/>
    <property type="project" value="UniProtKB-KW"/>
</dbReference>
<dbReference type="EMBL" id="JWIN03000018">
    <property type="protein sequence ID" value="KAB1263067.1"/>
    <property type="molecule type" value="Genomic_DNA"/>
</dbReference>
<protein>
    <submittedName>
        <fullName evidence="6">Peroxisomal multifunctional enzyme type 2</fullName>
    </submittedName>
</protein>
<feature type="domain" description="MaoC-like" evidence="5">
    <location>
        <begin position="156"/>
        <end position="216"/>
    </location>
</feature>
<reference evidence="6 7" key="1">
    <citation type="journal article" date="2019" name="Mol. Ecol. Resour.">
        <title>Improving Illumina assemblies with Hi-C and long reads: an example with the North African dromedary.</title>
        <authorList>
            <person name="Elbers J.P."/>
            <person name="Rogers M.F."/>
            <person name="Perelman P.L."/>
            <person name="Proskuryakova A.A."/>
            <person name="Serdyukova N.A."/>
            <person name="Johnson W.E."/>
            <person name="Horin P."/>
            <person name="Corander J."/>
            <person name="Murphy D."/>
            <person name="Burger P.A."/>
        </authorList>
    </citation>
    <scope>NUCLEOTIDE SEQUENCE [LARGE SCALE GENOMIC DNA]</scope>
    <source>
        <strain evidence="6">Drom800</strain>
        <tissue evidence="6">Blood</tissue>
    </source>
</reference>
<dbReference type="InterPro" id="IPR051687">
    <property type="entry name" value="Peroxisomal_Beta-Oxidation"/>
</dbReference>
<organism evidence="6 7">
    <name type="scientific">Camelus dromedarius</name>
    <name type="common">Dromedary</name>
    <name type="synonym">Arabian camel</name>
    <dbReference type="NCBI Taxonomy" id="9838"/>
    <lineage>
        <taxon>Eukaryota</taxon>
        <taxon>Metazoa</taxon>
        <taxon>Chordata</taxon>
        <taxon>Craniata</taxon>
        <taxon>Vertebrata</taxon>
        <taxon>Euteleostomi</taxon>
        <taxon>Mammalia</taxon>
        <taxon>Eutheria</taxon>
        <taxon>Laurasiatheria</taxon>
        <taxon>Artiodactyla</taxon>
        <taxon>Tylopoda</taxon>
        <taxon>Camelidae</taxon>
        <taxon>Camelus</taxon>
    </lineage>
</organism>
<dbReference type="PANTHER" id="PTHR45024">
    <property type="entry name" value="DEHYDROGENASES, SHORT CHAIN"/>
    <property type="match status" value="1"/>
</dbReference>
<keyword evidence="3" id="KW-0560">Oxidoreductase</keyword>
<evidence type="ECO:0000256" key="4">
    <source>
        <dbReference type="ARBA" id="ARBA00023140"/>
    </source>
</evidence>
<dbReference type="InterPro" id="IPR029069">
    <property type="entry name" value="HotDog_dom_sf"/>
</dbReference>
<dbReference type="SUPFAM" id="SSF54637">
    <property type="entry name" value="Thioesterase/thiol ester dehydrase-isomerase"/>
    <property type="match status" value="2"/>
</dbReference>
<name>A0A5N4CW45_CAMDR</name>
<evidence type="ECO:0000259" key="5">
    <source>
        <dbReference type="Pfam" id="PF01575"/>
    </source>
</evidence>
<evidence type="ECO:0000256" key="2">
    <source>
        <dbReference type="ARBA" id="ARBA00006484"/>
    </source>
</evidence>
<dbReference type="Gene3D" id="3.40.50.720">
    <property type="entry name" value="NAD(P)-binding Rossmann-like Domain"/>
    <property type="match status" value="2"/>
</dbReference>
<dbReference type="GO" id="GO:0018812">
    <property type="term" value="F:3-hydroxyacyl-CoA dehydratase activity"/>
    <property type="evidence" value="ECO:0007669"/>
    <property type="project" value="UniProtKB-ARBA"/>
</dbReference>
<dbReference type="InterPro" id="IPR002539">
    <property type="entry name" value="MaoC-like_dom"/>
</dbReference>
<accession>A0A5N4CW45</accession>
<comment type="subcellular location">
    <subcellularLocation>
        <location evidence="1">Peroxisome</location>
    </subcellularLocation>
</comment>
<dbReference type="Proteomes" id="UP000299084">
    <property type="component" value="Unassembled WGS sequence"/>
</dbReference>
<evidence type="ECO:0000313" key="7">
    <source>
        <dbReference type="Proteomes" id="UP000299084"/>
    </source>
</evidence>
<dbReference type="PANTHER" id="PTHR45024:SF2">
    <property type="entry name" value="SCP2 DOMAIN-CONTAINING PROTEIN"/>
    <property type="match status" value="1"/>
</dbReference>
<evidence type="ECO:0000256" key="1">
    <source>
        <dbReference type="ARBA" id="ARBA00004275"/>
    </source>
</evidence>
<evidence type="ECO:0000313" key="6">
    <source>
        <dbReference type="EMBL" id="KAB1263067.1"/>
    </source>
</evidence>